<protein>
    <submittedName>
        <fullName evidence="1">Uncharacterized protein</fullName>
    </submittedName>
</protein>
<reference evidence="1 2" key="1">
    <citation type="submission" date="2019-09" db="EMBL/GenBank/DDBJ databases">
        <title>Characterization of the phylogenetic diversity of two novel species belonging to the genus Bifidobacterium: Bifidobacterium cebidarum sp. nov. and Bifidobacterium leontopitheci sp. nov.</title>
        <authorList>
            <person name="Lugli G.A."/>
            <person name="Duranti S."/>
            <person name="Milani C."/>
            <person name="Turroni F."/>
            <person name="Ventura M."/>
        </authorList>
    </citation>
    <scope>NUCLEOTIDE SEQUENCE [LARGE SCALE GENOMIC DNA]</scope>
    <source>
        <strain evidence="1 2">DSM 100238</strain>
    </source>
</reference>
<name>A0A6A2VVX1_9BIFI</name>
<comment type="caution">
    <text evidence="1">The sequence shown here is derived from an EMBL/GenBank/DDBJ whole genome shotgun (WGS) entry which is preliminary data.</text>
</comment>
<sequence length="125" mass="15114">MSRRRKLDAYTLDQVLKHLQRNRDEEAHETRLWLRLLKRGAAIRDYTISPVKHPPSMTPEQEMVIREILSTLETIQCRVRETWPDCVYKTALIREIRAWESRYLDMLTECPIRWPKYAEEDTDEN</sequence>
<keyword evidence="2" id="KW-1185">Reference proteome</keyword>
<dbReference type="Proteomes" id="UP000440041">
    <property type="component" value="Unassembled WGS sequence"/>
</dbReference>
<evidence type="ECO:0000313" key="1">
    <source>
        <dbReference type="EMBL" id="KAB8291521.1"/>
    </source>
</evidence>
<gene>
    <name evidence="1" type="ORF">DSM100238_1838</name>
</gene>
<proteinExistence type="predicted"/>
<evidence type="ECO:0000313" key="2">
    <source>
        <dbReference type="Proteomes" id="UP000440041"/>
    </source>
</evidence>
<accession>A0A6A2VVX1</accession>
<dbReference type="EMBL" id="WBSO01000029">
    <property type="protein sequence ID" value="KAB8291521.1"/>
    <property type="molecule type" value="Genomic_DNA"/>
</dbReference>
<organism evidence="1 2">
    <name type="scientific">Bifidobacterium apri</name>
    <dbReference type="NCBI Taxonomy" id="1769423"/>
    <lineage>
        <taxon>Bacteria</taxon>
        <taxon>Bacillati</taxon>
        <taxon>Actinomycetota</taxon>
        <taxon>Actinomycetes</taxon>
        <taxon>Bifidobacteriales</taxon>
        <taxon>Bifidobacteriaceae</taxon>
        <taxon>Bifidobacterium</taxon>
    </lineage>
</organism>
<dbReference type="AlphaFoldDB" id="A0A6A2VVX1"/>
<dbReference type="RefSeq" id="WP_152356344.1">
    <property type="nucleotide sequence ID" value="NZ_JBHLXF010000001.1"/>
</dbReference>